<keyword evidence="8" id="KW-1185">Reference proteome</keyword>
<sequence>MISANDWKQEQERLDLVRESLQKRIAELEPEVAGLHDQVADIRKRFWEEVTVNTSSHEDFEETFYSIKQQEAVLSERERSHRQRLKRWKSMKRLLPSPYFGRIDFKEEGLGLSEPIYIGVSSLGDEDGMSFLVYDWRTPIASMYYDYSPGAVAYETPGGQIPGTMLLKRQYQIHDGQLRNVFDTSLTIGDELLQQELGKGADAQMKSIVATIQKEQNAIIRDDKSRMLIVQGAAGSGKTSAALQRAAYLLYKHRDRLKADQIVLFSPNPMFNSYVSTVLPELGEENMQQTTFQEYLAYWLGSIFLLEDPFDQIEYVLTAKPSQEYEARLKGIQYKASEAFLQALQSYALWLGKEGMKFRGIRFMDRELITEEQLKLRFYSYDSSIRLANRVVMLREWLLRELRFLEREERRALWVEDELDYLDHDQYDEAYSTLLKKYRREEAVFDFTEQYVEAHGEFRKTEEGEENVFDFAGQEEALLRRMIVKERFEPLRRDVKRLNFIDAIGLYEQLFRDETDYRRMTNETAVPAHWLEICKQTKEKLSRLELFYEDATPFLYLKELVEGARTNAEVRYVFVDEGQDYSPFQYAFLKRLFPRARMTVLGDFGQAIFAQATSLHEEDSPLVRIYGKDETSLIRLVRSYRSTQEIVEFTKSLLPGGEDIVPFERSGGKPLFLKTGSSEERAARMIEDLAMLKAEGFGSIAVITKTADESREAYESLTDKVCEELRLITKGTFTFEKGVAVIPAYLAKGVEFDAVLVYDASSQTYNRENERKLFYTVCTRAMHRLLLYTTGEWTPFIQAMDPSIYEVGQ</sequence>
<gene>
    <name evidence="7" type="ORF">SD71_08695</name>
</gene>
<dbReference type="InterPro" id="IPR048228">
    <property type="entry name" value="HelD_bacillota"/>
</dbReference>
<dbReference type="PANTHER" id="PTHR11070">
    <property type="entry name" value="UVRD / RECB / PCRA DNA HELICASE FAMILY MEMBER"/>
    <property type="match status" value="1"/>
</dbReference>
<keyword evidence="3 5" id="KW-0347">Helicase</keyword>
<comment type="caution">
    <text evidence="7">The sequence shown here is derived from an EMBL/GenBank/DDBJ whole genome shotgun (WGS) entry which is preliminary data.</text>
</comment>
<organism evidence="7 8">
    <name type="scientific">Cohnella kolymensis</name>
    <dbReference type="NCBI Taxonomy" id="1590652"/>
    <lineage>
        <taxon>Bacteria</taxon>
        <taxon>Bacillati</taxon>
        <taxon>Bacillota</taxon>
        <taxon>Bacilli</taxon>
        <taxon>Bacillales</taxon>
        <taxon>Paenibacillaceae</taxon>
        <taxon>Cohnella</taxon>
    </lineage>
</organism>
<feature type="domain" description="UvrD-like helicase ATP-binding" evidence="6">
    <location>
        <begin position="211"/>
        <end position="643"/>
    </location>
</feature>
<dbReference type="Proteomes" id="UP000054526">
    <property type="component" value="Unassembled WGS sequence"/>
</dbReference>
<name>A0ABR5A6Z9_9BACL</name>
<accession>A0ABR5A6Z9</accession>
<reference evidence="7 8" key="1">
    <citation type="submission" date="2014-12" db="EMBL/GenBank/DDBJ databases">
        <title>Draft genome sequence of Cohnella kolymensis strain B-2846.</title>
        <authorList>
            <person name="Karlyshev A.V."/>
            <person name="Kudryashova E.B."/>
        </authorList>
    </citation>
    <scope>NUCLEOTIDE SEQUENCE [LARGE SCALE GENOMIC DNA]</scope>
    <source>
        <strain evidence="7 8">VKM B-2846</strain>
    </source>
</reference>
<dbReference type="InterPro" id="IPR000212">
    <property type="entry name" value="DNA_helicase_UvrD/REP"/>
</dbReference>
<dbReference type="Pfam" id="PF13538">
    <property type="entry name" value="UvrD_C_2"/>
    <property type="match status" value="1"/>
</dbReference>
<evidence type="ECO:0000259" key="6">
    <source>
        <dbReference type="PROSITE" id="PS51198"/>
    </source>
</evidence>
<dbReference type="GO" id="GO:0004386">
    <property type="term" value="F:helicase activity"/>
    <property type="evidence" value="ECO:0007669"/>
    <property type="project" value="UniProtKB-KW"/>
</dbReference>
<dbReference type="PROSITE" id="PS51198">
    <property type="entry name" value="UVRD_HELICASE_ATP_BIND"/>
    <property type="match status" value="1"/>
</dbReference>
<keyword evidence="4 5" id="KW-0067">ATP-binding</keyword>
<proteinExistence type="predicted"/>
<evidence type="ECO:0000256" key="4">
    <source>
        <dbReference type="ARBA" id="ARBA00022840"/>
    </source>
</evidence>
<feature type="binding site" evidence="5">
    <location>
        <begin position="232"/>
        <end position="239"/>
    </location>
    <ligand>
        <name>ATP</name>
        <dbReference type="ChEBI" id="CHEBI:30616"/>
    </ligand>
</feature>
<dbReference type="NCBIfam" id="NF041464">
    <property type="entry name" value="HelD_BACSU"/>
    <property type="match status" value="2"/>
</dbReference>
<dbReference type="Pfam" id="PF00580">
    <property type="entry name" value="UvrD-helicase"/>
    <property type="match status" value="1"/>
</dbReference>
<dbReference type="SUPFAM" id="SSF52540">
    <property type="entry name" value="P-loop containing nucleoside triphosphate hydrolases"/>
    <property type="match status" value="1"/>
</dbReference>
<dbReference type="Gene3D" id="3.40.50.300">
    <property type="entry name" value="P-loop containing nucleotide triphosphate hydrolases"/>
    <property type="match status" value="3"/>
</dbReference>
<dbReference type="Gene3D" id="1.10.10.160">
    <property type="match status" value="1"/>
</dbReference>
<evidence type="ECO:0000256" key="1">
    <source>
        <dbReference type="ARBA" id="ARBA00022741"/>
    </source>
</evidence>
<evidence type="ECO:0000256" key="2">
    <source>
        <dbReference type="ARBA" id="ARBA00022801"/>
    </source>
</evidence>
<dbReference type="EMBL" id="JXAL01000012">
    <property type="protein sequence ID" value="KIL36325.1"/>
    <property type="molecule type" value="Genomic_DNA"/>
</dbReference>
<dbReference type="InterPro" id="IPR013986">
    <property type="entry name" value="DExx_box_DNA_helicase_dom_sf"/>
</dbReference>
<evidence type="ECO:0000313" key="8">
    <source>
        <dbReference type="Proteomes" id="UP000054526"/>
    </source>
</evidence>
<dbReference type="RefSeq" id="WP_041062040.1">
    <property type="nucleotide sequence ID" value="NZ_JXAL01000012.1"/>
</dbReference>
<protein>
    <submittedName>
        <fullName evidence="7">Helicase</fullName>
    </submittedName>
</protein>
<evidence type="ECO:0000256" key="5">
    <source>
        <dbReference type="PROSITE-ProRule" id="PRU00560"/>
    </source>
</evidence>
<dbReference type="PANTHER" id="PTHR11070:SF17">
    <property type="entry name" value="DNA HELICASE IV"/>
    <property type="match status" value="1"/>
</dbReference>
<keyword evidence="2 5" id="KW-0378">Hydrolase</keyword>
<dbReference type="InterPro" id="IPR027417">
    <property type="entry name" value="P-loop_NTPase"/>
</dbReference>
<keyword evidence="1 5" id="KW-0547">Nucleotide-binding</keyword>
<evidence type="ECO:0000313" key="7">
    <source>
        <dbReference type="EMBL" id="KIL36325.1"/>
    </source>
</evidence>
<dbReference type="InterPro" id="IPR014016">
    <property type="entry name" value="UvrD-like_ATP-bd"/>
</dbReference>
<dbReference type="InterPro" id="IPR027785">
    <property type="entry name" value="UvrD-like_helicase_C"/>
</dbReference>
<evidence type="ECO:0000256" key="3">
    <source>
        <dbReference type="ARBA" id="ARBA00022806"/>
    </source>
</evidence>